<dbReference type="OrthoDB" id="6479251at2"/>
<evidence type="ECO:0000313" key="2">
    <source>
        <dbReference type="Proteomes" id="UP000196573"/>
    </source>
</evidence>
<sequence length="330" mass="38360">MPVYKFKTEDAEEFGSADAAAIVYNLRHWLTVNKEKAQNIHDGRVWTYNSLDSFIELFPWLSRDQIKRHFLRLEQHGILLKGNYNRNSFDKTAWYSLDELKYAVSPVVVDGAKSPHREGEFATPMERNRHIEGAKSPCVTDIKPDLKQTDLKPNLKHPQHTLTRERSLDCQNWQSFQDLEEAARALGYSREASEEAVYALSAYSRLYEWATHQQWLEMGPKVNRGIIDRMIWTKQNIAICDDVAEFVVDRYEARKSRAKMMNLGYLLGDHAEDGLMDALVAVGEASPEGVERPEATRFYQENTEKLEALRRIYEQQRHSIRREIDGYSET</sequence>
<accession>A0A1X7AJ93</accession>
<protein>
    <submittedName>
        <fullName evidence="1">Uncharacterized protein</fullName>
    </submittedName>
</protein>
<keyword evidence="2" id="KW-1185">Reference proteome</keyword>
<dbReference type="Proteomes" id="UP000196573">
    <property type="component" value="Unassembled WGS sequence"/>
</dbReference>
<proteinExistence type="predicted"/>
<dbReference type="RefSeq" id="WP_087109131.1">
    <property type="nucleotide sequence ID" value="NZ_CBCSCN010000002.1"/>
</dbReference>
<organism evidence="1 2">
    <name type="scientific">Parendozoicomonas haliclonae</name>
    <dbReference type="NCBI Taxonomy" id="1960125"/>
    <lineage>
        <taxon>Bacteria</taxon>
        <taxon>Pseudomonadati</taxon>
        <taxon>Pseudomonadota</taxon>
        <taxon>Gammaproteobacteria</taxon>
        <taxon>Oceanospirillales</taxon>
        <taxon>Endozoicomonadaceae</taxon>
        <taxon>Parendozoicomonas</taxon>
    </lineage>
</organism>
<dbReference type="AlphaFoldDB" id="A0A1X7AJ93"/>
<reference evidence="1 2" key="1">
    <citation type="submission" date="2017-03" db="EMBL/GenBank/DDBJ databases">
        <authorList>
            <person name="Afonso C.L."/>
            <person name="Miller P.J."/>
            <person name="Scott M.A."/>
            <person name="Spackman E."/>
            <person name="Goraichik I."/>
            <person name="Dimitrov K.M."/>
            <person name="Suarez D.L."/>
            <person name="Swayne D.E."/>
        </authorList>
    </citation>
    <scope>NUCLEOTIDE SEQUENCE [LARGE SCALE GENOMIC DNA]</scope>
    <source>
        <strain evidence="1">SB41UT1</strain>
    </source>
</reference>
<name>A0A1X7AJ93_9GAMM</name>
<dbReference type="EMBL" id="FWPT01000004">
    <property type="protein sequence ID" value="SMA45137.1"/>
    <property type="molecule type" value="Genomic_DNA"/>
</dbReference>
<gene>
    <name evidence="1" type="ORF">EHSB41UT_01852</name>
</gene>
<evidence type="ECO:0000313" key="1">
    <source>
        <dbReference type="EMBL" id="SMA45137.1"/>
    </source>
</evidence>